<comment type="caution">
    <text evidence="6">The sequence shown here is derived from an EMBL/GenBank/DDBJ whole genome shotgun (WGS) entry which is preliminary data.</text>
</comment>
<evidence type="ECO:0000313" key="6">
    <source>
        <dbReference type="EMBL" id="OGK73397.1"/>
    </source>
</evidence>
<dbReference type="InterPro" id="IPR038584">
    <property type="entry name" value="Ribosomal_bL33_sf"/>
</dbReference>
<dbReference type="GO" id="GO:0003735">
    <property type="term" value="F:structural constituent of ribosome"/>
    <property type="evidence" value="ECO:0007669"/>
    <property type="project" value="InterPro"/>
</dbReference>
<protein>
    <recommendedName>
        <fullName evidence="4 5">Large ribosomal subunit protein bL33</fullName>
    </recommendedName>
</protein>
<accession>A0A1F7KZV0</accession>
<sequence length="57" mass="6614">MAKKGSRVLIGFICEVCNKQNYVVEKNKVNTPTAMKLKKYCNKCRKHTSHKETKKLD</sequence>
<dbReference type="GO" id="GO:0005840">
    <property type="term" value="C:ribosome"/>
    <property type="evidence" value="ECO:0007669"/>
    <property type="project" value="UniProtKB-KW"/>
</dbReference>
<dbReference type="GO" id="GO:1990904">
    <property type="term" value="C:ribonucleoprotein complex"/>
    <property type="evidence" value="ECO:0007669"/>
    <property type="project" value="UniProtKB-KW"/>
</dbReference>
<dbReference type="Pfam" id="PF00471">
    <property type="entry name" value="Ribosomal_L33"/>
    <property type="match status" value="1"/>
</dbReference>
<dbReference type="PANTHER" id="PTHR43168:SF2">
    <property type="entry name" value="LARGE RIBOSOMAL SUBUNIT PROTEIN BL33C"/>
    <property type="match status" value="1"/>
</dbReference>
<dbReference type="EMBL" id="MGBR01000001">
    <property type="protein sequence ID" value="OGK73397.1"/>
    <property type="molecule type" value="Genomic_DNA"/>
</dbReference>
<evidence type="ECO:0000256" key="3">
    <source>
        <dbReference type="ARBA" id="ARBA00023274"/>
    </source>
</evidence>
<dbReference type="GO" id="GO:0005737">
    <property type="term" value="C:cytoplasm"/>
    <property type="evidence" value="ECO:0007669"/>
    <property type="project" value="UniProtKB-ARBA"/>
</dbReference>
<dbReference type="SUPFAM" id="SSF57829">
    <property type="entry name" value="Zn-binding ribosomal proteins"/>
    <property type="match status" value="1"/>
</dbReference>
<evidence type="ECO:0000256" key="2">
    <source>
        <dbReference type="ARBA" id="ARBA00022980"/>
    </source>
</evidence>
<dbReference type="GO" id="GO:0006412">
    <property type="term" value="P:translation"/>
    <property type="evidence" value="ECO:0007669"/>
    <property type="project" value="UniProtKB-UniRule"/>
</dbReference>
<reference evidence="6 7" key="1">
    <citation type="journal article" date="2016" name="Nat. Commun.">
        <title>Thousands of microbial genomes shed light on interconnected biogeochemical processes in an aquifer system.</title>
        <authorList>
            <person name="Anantharaman K."/>
            <person name="Brown C.T."/>
            <person name="Hug L.A."/>
            <person name="Sharon I."/>
            <person name="Castelle C.J."/>
            <person name="Probst A.J."/>
            <person name="Thomas B.C."/>
            <person name="Singh A."/>
            <person name="Wilkins M.J."/>
            <person name="Karaoz U."/>
            <person name="Brodie E.L."/>
            <person name="Williams K.H."/>
            <person name="Hubbard S.S."/>
            <person name="Banfield J.F."/>
        </authorList>
    </citation>
    <scope>NUCLEOTIDE SEQUENCE [LARGE SCALE GENOMIC DNA]</scope>
</reference>
<evidence type="ECO:0000256" key="4">
    <source>
        <dbReference type="ARBA" id="ARBA00035176"/>
    </source>
</evidence>
<dbReference type="HAMAP" id="MF_00294">
    <property type="entry name" value="Ribosomal_bL33"/>
    <property type="match status" value="1"/>
</dbReference>
<dbReference type="Gene3D" id="2.20.28.120">
    <property type="entry name" value="Ribosomal protein L33"/>
    <property type="match status" value="1"/>
</dbReference>
<evidence type="ECO:0000313" key="7">
    <source>
        <dbReference type="Proteomes" id="UP000177050"/>
    </source>
</evidence>
<evidence type="ECO:0000256" key="1">
    <source>
        <dbReference type="ARBA" id="ARBA00007596"/>
    </source>
</evidence>
<organism evidence="6 7">
    <name type="scientific">Candidatus Roizmanbacteria bacterium RIFOXYD1_FULL_38_12</name>
    <dbReference type="NCBI Taxonomy" id="1802093"/>
    <lineage>
        <taxon>Bacteria</taxon>
        <taxon>Candidatus Roizmaniibacteriota</taxon>
    </lineage>
</organism>
<dbReference type="Proteomes" id="UP000177050">
    <property type="component" value="Unassembled WGS sequence"/>
</dbReference>
<evidence type="ECO:0000256" key="5">
    <source>
        <dbReference type="HAMAP-Rule" id="MF_00294"/>
    </source>
</evidence>
<dbReference type="AlphaFoldDB" id="A0A1F7KZV0"/>
<dbReference type="InterPro" id="IPR001705">
    <property type="entry name" value="Ribosomal_bL33"/>
</dbReference>
<keyword evidence="3 5" id="KW-0687">Ribonucleoprotein</keyword>
<dbReference type="PANTHER" id="PTHR43168">
    <property type="entry name" value="50S RIBOSOMAL PROTEIN L33, CHLOROPLASTIC"/>
    <property type="match status" value="1"/>
</dbReference>
<dbReference type="NCBIfam" id="NF001764">
    <property type="entry name" value="PRK00504.1"/>
    <property type="match status" value="1"/>
</dbReference>
<dbReference type="NCBIfam" id="TIGR01023">
    <property type="entry name" value="rpmG_bact"/>
    <property type="match status" value="1"/>
</dbReference>
<name>A0A1F7KZV0_9BACT</name>
<comment type="similarity">
    <text evidence="1 5">Belongs to the bacterial ribosomal protein bL33 family.</text>
</comment>
<dbReference type="NCBIfam" id="NF001860">
    <property type="entry name" value="PRK00595.1"/>
    <property type="match status" value="1"/>
</dbReference>
<gene>
    <name evidence="5" type="primary">rpmG</name>
    <name evidence="6" type="ORF">A3K52_01215</name>
</gene>
<keyword evidence="2 5" id="KW-0689">Ribosomal protein</keyword>
<dbReference type="InterPro" id="IPR011332">
    <property type="entry name" value="Ribosomal_zn-bd"/>
</dbReference>
<proteinExistence type="inferred from homology"/>